<feature type="chain" id="PRO_5047179569" evidence="2">
    <location>
        <begin position="20"/>
        <end position="420"/>
    </location>
</feature>
<organism evidence="4 5">
    <name type="scientific">Microcosmobacter mediterraneus</name>
    <dbReference type="NCBI Taxonomy" id="3075607"/>
    <lineage>
        <taxon>Bacteria</taxon>
        <taxon>Pseudomonadati</taxon>
        <taxon>Bacteroidota</taxon>
        <taxon>Flavobacteriia</taxon>
        <taxon>Flavobacteriales</taxon>
        <taxon>Flavobacteriaceae</taxon>
        <taxon>Microcosmobacter</taxon>
    </lineage>
</organism>
<sequence>MKSRFLLLLLFLSFSFAFAQPNTEVFLFDLEVKNGKYTFTKGKNISNNEGYDNQPSFVNDNQILFASTRGGQTDIVSYRANYDTKTWVNFTEGGEYTPLKIPKKNAVSAVRLDKDGKQRLYSYSLSNGESTELISDLVVAYYTWYDEHTVVSAVIEEQNLNLYVSNIKEGWNRKYATNVGRSFHKIPNSNLVSFISKENATWTIKSLNPVTGDTKVIANTIKGVEDMCWLINGDMLMGKDNKLYKLTINKDNNWKEIIDLSEYGIKNISRITGNSISNKLLVAAEIGALPTSNEENTDTESVSNSDSNSTSTSDVESIVQRNLDAYNARDIDAFMKDYADNVKLYAYPNTLQTEGKKAMREGYLDWFERTPDLNAFIKKRIVIGNKVIDEEQVTANGQIFNAVAIYEVENGKIIKVTFIQ</sequence>
<dbReference type="InterPro" id="IPR032710">
    <property type="entry name" value="NTF2-like_dom_sf"/>
</dbReference>
<comment type="caution">
    <text evidence="4">The sequence shown here is derived from an EMBL/GenBank/DDBJ whole genome shotgun (WGS) entry which is preliminary data.</text>
</comment>
<reference evidence="4 5" key="1">
    <citation type="submission" date="2023-09" db="EMBL/GenBank/DDBJ databases">
        <authorList>
            <person name="Rey-Velasco X."/>
        </authorList>
    </citation>
    <scope>NUCLEOTIDE SEQUENCE [LARGE SCALE GENOMIC DNA]</scope>
    <source>
        <strain evidence="4 5">W332</strain>
    </source>
</reference>
<dbReference type="RefSeq" id="WP_311427900.1">
    <property type="nucleotide sequence ID" value="NZ_JAVRIA010000006.1"/>
</dbReference>
<dbReference type="Pfam" id="PF07676">
    <property type="entry name" value="PD40"/>
    <property type="match status" value="1"/>
</dbReference>
<protein>
    <submittedName>
        <fullName evidence="4">Nuclear transport factor 2 family protein</fullName>
    </submittedName>
</protein>
<proteinExistence type="predicted"/>
<dbReference type="Gene3D" id="3.10.450.50">
    <property type="match status" value="1"/>
</dbReference>
<dbReference type="Proteomes" id="UP001259492">
    <property type="component" value="Unassembled WGS sequence"/>
</dbReference>
<evidence type="ECO:0000256" key="1">
    <source>
        <dbReference type="SAM" id="MobiDB-lite"/>
    </source>
</evidence>
<dbReference type="InterPro" id="IPR011659">
    <property type="entry name" value="WD40"/>
</dbReference>
<evidence type="ECO:0000313" key="5">
    <source>
        <dbReference type="Proteomes" id="UP001259492"/>
    </source>
</evidence>
<evidence type="ECO:0000259" key="3">
    <source>
        <dbReference type="Pfam" id="PF12680"/>
    </source>
</evidence>
<feature type="region of interest" description="Disordered" evidence="1">
    <location>
        <begin position="292"/>
        <end position="315"/>
    </location>
</feature>
<keyword evidence="2" id="KW-0732">Signal</keyword>
<dbReference type="Pfam" id="PF12680">
    <property type="entry name" value="SnoaL_2"/>
    <property type="match status" value="1"/>
</dbReference>
<dbReference type="InterPro" id="IPR037401">
    <property type="entry name" value="SnoaL-like"/>
</dbReference>
<dbReference type="SUPFAM" id="SSF69304">
    <property type="entry name" value="Tricorn protease N-terminal domain"/>
    <property type="match status" value="1"/>
</dbReference>
<dbReference type="SUPFAM" id="SSF54427">
    <property type="entry name" value="NTF2-like"/>
    <property type="match status" value="1"/>
</dbReference>
<name>A0ABU2YLV4_9FLAO</name>
<feature type="domain" description="SnoaL-like" evidence="3">
    <location>
        <begin position="319"/>
        <end position="415"/>
    </location>
</feature>
<feature type="signal peptide" evidence="2">
    <location>
        <begin position="1"/>
        <end position="19"/>
    </location>
</feature>
<keyword evidence="5" id="KW-1185">Reference proteome</keyword>
<feature type="compositionally biased region" description="Low complexity" evidence="1">
    <location>
        <begin position="299"/>
        <end position="315"/>
    </location>
</feature>
<accession>A0ABU2YLV4</accession>
<evidence type="ECO:0000313" key="4">
    <source>
        <dbReference type="EMBL" id="MDT0559134.1"/>
    </source>
</evidence>
<dbReference type="EMBL" id="JAVRIA010000006">
    <property type="protein sequence ID" value="MDT0559134.1"/>
    <property type="molecule type" value="Genomic_DNA"/>
</dbReference>
<gene>
    <name evidence="4" type="ORF">RM697_10765</name>
</gene>
<evidence type="ECO:0000256" key="2">
    <source>
        <dbReference type="SAM" id="SignalP"/>
    </source>
</evidence>